<gene>
    <name evidence="4" type="ORF">D0435_11530</name>
</gene>
<accession>A0A845QNI4</accession>
<keyword evidence="3" id="KW-0732">Signal</keyword>
<comment type="caution">
    <text evidence="4">The sequence shown here is derived from an EMBL/GenBank/DDBJ whole genome shotgun (WGS) entry which is preliminary data.</text>
</comment>
<organism evidence="4 5">
    <name type="scientific">Anaerotruncus colihominis</name>
    <dbReference type="NCBI Taxonomy" id="169435"/>
    <lineage>
        <taxon>Bacteria</taxon>
        <taxon>Bacillati</taxon>
        <taxon>Bacillota</taxon>
        <taxon>Clostridia</taxon>
        <taxon>Eubacteriales</taxon>
        <taxon>Oscillospiraceae</taxon>
        <taxon>Anaerotruncus</taxon>
    </lineage>
</organism>
<dbReference type="Proteomes" id="UP000446866">
    <property type="component" value="Unassembled WGS sequence"/>
</dbReference>
<reference evidence="4 5" key="1">
    <citation type="submission" date="2018-08" db="EMBL/GenBank/DDBJ databases">
        <title>Murine metabolic-syndrome-specific gut microbial biobank.</title>
        <authorList>
            <person name="Liu C."/>
        </authorList>
    </citation>
    <scope>NUCLEOTIDE SEQUENCE [LARGE SCALE GENOMIC DNA]</scope>
    <source>
        <strain evidence="4 5">28</strain>
    </source>
</reference>
<proteinExistence type="predicted"/>
<dbReference type="AlphaFoldDB" id="A0A845QNI4"/>
<feature type="chain" id="PRO_5032921895" evidence="3">
    <location>
        <begin position="24"/>
        <end position="343"/>
    </location>
</feature>
<keyword evidence="2" id="KW-0812">Transmembrane</keyword>
<dbReference type="RefSeq" id="WP_160202572.1">
    <property type="nucleotide sequence ID" value="NZ_QXWK01000022.1"/>
</dbReference>
<sequence length="343" mass="38073">MKKKRVMGLCLILLLSLTSTAYAGSMTTKAWTITTGQDYANITLDDLGKGELVNTAEIHEDGKSYEAVKVTASVISKSEPVTVKKTYTNLTDKKVQQSITKSGEKLKLDDVEWTEHHRHAATGTLTYKGSDKRPDAPKTKEITTSLPDGSEISVVGKLQDIKQTGSSYSKPFTVTAKFIGDSDVAYYKLDDTQIPNNPKTPTFEGYQETILRHLNYNPADYRITDGKWSSNYVTENGRTVRYAEFSGLRKASDWTAYYEEELSTDSPALATYDAVATYTNGIKDTSYEVMITVDYEKVGLTLLQKILLVSAAIIILGGLIATILLIIRKKRNRESETVIVTEK</sequence>
<feature type="compositionally biased region" description="Basic and acidic residues" evidence="1">
    <location>
        <begin position="129"/>
        <end position="141"/>
    </location>
</feature>
<evidence type="ECO:0000256" key="2">
    <source>
        <dbReference type="SAM" id="Phobius"/>
    </source>
</evidence>
<evidence type="ECO:0000256" key="1">
    <source>
        <dbReference type="SAM" id="MobiDB-lite"/>
    </source>
</evidence>
<evidence type="ECO:0000313" key="4">
    <source>
        <dbReference type="EMBL" id="NBH62283.1"/>
    </source>
</evidence>
<keyword evidence="2" id="KW-0472">Membrane</keyword>
<keyword evidence="5" id="KW-1185">Reference proteome</keyword>
<feature type="signal peptide" evidence="3">
    <location>
        <begin position="1"/>
        <end position="23"/>
    </location>
</feature>
<feature type="region of interest" description="Disordered" evidence="1">
    <location>
        <begin position="121"/>
        <end position="147"/>
    </location>
</feature>
<feature type="transmembrane region" description="Helical" evidence="2">
    <location>
        <begin position="306"/>
        <end position="327"/>
    </location>
</feature>
<protein>
    <submittedName>
        <fullName evidence="4">Uncharacterized protein</fullName>
    </submittedName>
</protein>
<evidence type="ECO:0000313" key="5">
    <source>
        <dbReference type="Proteomes" id="UP000446866"/>
    </source>
</evidence>
<evidence type="ECO:0000256" key="3">
    <source>
        <dbReference type="SAM" id="SignalP"/>
    </source>
</evidence>
<keyword evidence="2" id="KW-1133">Transmembrane helix</keyword>
<dbReference type="EMBL" id="QXWK01000022">
    <property type="protein sequence ID" value="NBH62283.1"/>
    <property type="molecule type" value="Genomic_DNA"/>
</dbReference>
<name>A0A845QNI4_9FIRM</name>